<gene>
    <name evidence="3" type="ORF">Kalk_02760</name>
</gene>
<dbReference type="PANTHER" id="PTHR42852:SF13">
    <property type="entry name" value="PROTEIN DIPZ"/>
    <property type="match status" value="1"/>
</dbReference>
<dbReference type="GO" id="GO:0016491">
    <property type="term" value="F:oxidoreductase activity"/>
    <property type="evidence" value="ECO:0007669"/>
    <property type="project" value="InterPro"/>
</dbReference>
<dbReference type="CDD" id="cd02966">
    <property type="entry name" value="TlpA_like_family"/>
    <property type="match status" value="1"/>
</dbReference>
<dbReference type="InterPro" id="IPR013766">
    <property type="entry name" value="Thioredoxin_domain"/>
</dbReference>
<keyword evidence="1" id="KW-0472">Membrane</keyword>
<evidence type="ECO:0000259" key="2">
    <source>
        <dbReference type="PROSITE" id="PS51352"/>
    </source>
</evidence>
<dbReference type="Gene3D" id="3.40.30.10">
    <property type="entry name" value="Glutaredoxin"/>
    <property type="match status" value="1"/>
</dbReference>
<sequence>MQTLSAKSCSRSNASTLVPWLWVYGTIPTPSRSYRRNDKGKSMLRALSCIIIGLALLASPVAFAKKPPIGDKAPDFTLHSDGPHNLRLSEQKGYIVAVVFWASWCRSCPVQLQALEQLQKKYADFGVKVWAITLDKNRADTQHYQEHKGLALTVLYDETFVVSERYDIDDLPSSFIVDRDGVIRHLQNGFEPTDVNTFDTLLQSLVSE</sequence>
<dbReference type="SUPFAM" id="SSF52833">
    <property type="entry name" value="Thioredoxin-like"/>
    <property type="match status" value="1"/>
</dbReference>
<name>A0A2K9LGD1_9GAMM</name>
<dbReference type="KEGG" id="kak:Kalk_02760"/>
<keyword evidence="4" id="KW-1185">Reference proteome</keyword>
<organism evidence="3 4">
    <name type="scientific">Ketobacter alkanivorans</name>
    <dbReference type="NCBI Taxonomy" id="1917421"/>
    <lineage>
        <taxon>Bacteria</taxon>
        <taxon>Pseudomonadati</taxon>
        <taxon>Pseudomonadota</taxon>
        <taxon>Gammaproteobacteria</taxon>
        <taxon>Pseudomonadales</taxon>
        <taxon>Ketobacteraceae</taxon>
        <taxon>Ketobacter</taxon>
    </lineage>
</organism>
<evidence type="ECO:0000313" key="3">
    <source>
        <dbReference type="EMBL" id="AUM11409.1"/>
    </source>
</evidence>
<protein>
    <recommendedName>
        <fullName evidence="2">Thioredoxin domain-containing protein</fullName>
    </recommendedName>
</protein>
<dbReference type="InterPro" id="IPR000866">
    <property type="entry name" value="AhpC/TSA"/>
</dbReference>
<dbReference type="InterPro" id="IPR050553">
    <property type="entry name" value="Thioredoxin_ResA/DsbE_sf"/>
</dbReference>
<dbReference type="PROSITE" id="PS51352">
    <property type="entry name" value="THIOREDOXIN_2"/>
    <property type="match status" value="1"/>
</dbReference>
<dbReference type="Pfam" id="PF00578">
    <property type="entry name" value="AhpC-TSA"/>
    <property type="match status" value="1"/>
</dbReference>
<dbReference type="PANTHER" id="PTHR42852">
    <property type="entry name" value="THIOL:DISULFIDE INTERCHANGE PROTEIN DSBE"/>
    <property type="match status" value="1"/>
</dbReference>
<dbReference type="EMBL" id="CP022684">
    <property type="protein sequence ID" value="AUM11409.1"/>
    <property type="molecule type" value="Genomic_DNA"/>
</dbReference>
<keyword evidence="1" id="KW-0812">Transmembrane</keyword>
<dbReference type="Proteomes" id="UP000235116">
    <property type="component" value="Chromosome"/>
</dbReference>
<dbReference type="GO" id="GO:0016209">
    <property type="term" value="F:antioxidant activity"/>
    <property type="evidence" value="ECO:0007669"/>
    <property type="project" value="InterPro"/>
</dbReference>
<proteinExistence type="predicted"/>
<feature type="domain" description="Thioredoxin" evidence="2">
    <location>
        <begin position="67"/>
        <end position="208"/>
    </location>
</feature>
<evidence type="ECO:0000313" key="4">
    <source>
        <dbReference type="Proteomes" id="UP000235116"/>
    </source>
</evidence>
<keyword evidence="1" id="KW-1133">Transmembrane helix</keyword>
<feature type="transmembrane region" description="Helical" evidence="1">
    <location>
        <begin position="42"/>
        <end position="63"/>
    </location>
</feature>
<dbReference type="InterPro" id="IPR036249">
    <property type="entry name" value="Thioredoxin-like_sf"/>
</dbReference>
<evidence type="ECO:0000256" key="1">
    <source>
        <dbReference type="SAM" id="Phobius"/>
    </source>
</evidence>
<dbReference type="AlphaFoldDB" id="A0A2K9LGD1"/>
<accession>A0A2K9LGD1</accession>
<reference evidence="4" key="1">
    <citation type="submission" date="2017-08" db="EMBL/GenBank/DDBJ databases">
        <title>Direct submision.</title>
        <authorList>
            <person name="Kim S.-J."/>
            <person name="Rhee S.-K."/>
        </authorList>
    </citation>
    <scope>NUCLEOTIDE SEQUENCE [LARGE SCALE GENOMIC DNA]</scope>
    <source>
        <strain evidence="4">GI5</strain>
    </source>
</reference>